<comment type="caution">
    <text evidence="4">The sequence shown here is derived from an EMBL/GenBank/DDBJ whole genome shotgun (WGS) entry which is preliminary data.</text>
</comment>
<proteinExistence type="predicted"/>
<keyword evidence="5" id="KW-1185">Reference proteome</keyword>
<organism evidence="4 5">
    <name type="scientific">Occultella glacieicola</name>
    <dbReference type="NCBI Taxonomy" id="2518684"/>
    <lineage>
        <taxon>Bacteria</taxon>
        <taxon>Bacillati</taxon>
        <taxon>Actinomycetota</taxon>
        <taxon>Actinomycetes</taxon>
        <taxon>Micrococcales</taxon>
        <taxon>Ruaniaceae</taxon>
        <taxon>Occultella</taxon>
    </lineage>
</organism>
<evidence type="ECO:0000313" key="4">
    <source>
        <dbReference type="EMBL" id="TDE91615.1"/>
    </source>
</evidence>
<evidence type="ECO:0000256" key="1">
    <source>
        <dbReference type="SAM" id="MobiDB-lite"/>
    </source>
</evidence>
<dbReference type="InterPro" id="IPR036390">
    <property type="entry name" value="WH_DNA-bd_sf"/>
</dbReference>
<feature type="region of interest" description="Disordered" evidence="1">
    <location>
        <begin position="178"/>
        <end position="204"/>
    </location>
</feature>
<sequence>MSVKQSLLALLIEEPMGVYALRKEFEARTGGTWPLNIGQVYTTIQRLERDGLVERADDGDGDGDVERFALTEPGRAAAQGWWLSPVRRGAPERDELVIKLALAVGAPGVDIRAVVQRQRSETMRALRDFTRLKAGEPDGGTRPGGDLAWSLVLDHHVFSAEAEMRWLDHVEARASRAAADAIPAGRADSAAGRADSAAATRSRR</sequence>
<dbReference type="InterPro" id="IPR005149">
    <property type="entry name" value="Tscrpt_reg_PadR_N"/>
</dbReference>
<evidence type="ECO:0000313" key="5">
    <source>
        <dbReference type="Proteomes" id="UP000504882"/>
    </source>
</evidence>
<feature type="domain" description="Transcription regulator PadR N-terminal" evidence="2">
    <location>
        <begin position="7"/>
        <end position="78"/>
    </location>
</feature>
<dbReference type="SUPFAM" id="SSF46785">
    <property type="entry name" value="Winged helix' DNA-binding domain"/>
    <property type="match status" value="1"/>
</dbReference>
<gene>
    <name evidence="4" type="ORF">EXU48_15850</name>
</gene>
<feature type="domain" description="Transcription regulator PadR C-terminal" evidence="3">
    <location>
        <begin position="93"/>
        <end position="172"/>
    </location>
</feature>
<dbReference type="PANTHER" id="PTHR43252:SF6">
    <property type="entry name" value="NEGATIVE TRANSCRIPTION REGULATOR PADR"/>
    <property type="match status" value="1"/>
</dbReference>
<dbReference type="Proteomes" id="UP000504882">
    <property type="component" value="Unassembled WGS sequence"/>
</dbReference>
<dbReference type="Pfam" id="PF03551">
    <property type="entry name" value="PadR"/>
    <property type="match status" value="1"/>
</dbReference>
<reference evidence="4 5" key="1">
    <citation type="submission" date="2019-03" db="EMBL/GenBank/DDBJ databases">
        <title>Genomic features of bacteria from cold environments.</title>
        <authorList>
            <person name="Shen L."/>
        </authorList>
    </citation>
    <scope>NUCLEOTIDE SEQUENCE [LARGE SCALE GENOMIC DNA]</scope>
    <source>
        <strain evidence="5">T3246-1</strain>
    </source>
</reference>
<dbReference type="InterPro" id="IPR018309">
    <property type="entry name" value="Tscrpt_reg_PadR_C"/>
</dbReference>
<dbReference type="InterPro" id="IPR036388">
    <property type="entry name" value="WH-like_DNA-bd_sf"/>
</dbReference>
<dbReference type="EMBL" id="SMNA01000007">
    <property type="protein sequence ID" value="TDE91615.1"/>
    <property type="molecule type" value="Genomic_DNA"/>
</dbReference>
<dbReference type="Gene3D" id="1.10.10.10">
    <property type="entry name" value="Winged helix-like DNA-binding domain superfamily/Winged helix DNA-binding domain"/>
    <property type="match status" value="1"/>
</dbReference>
<dbReference type="RefSeq" id="WP_133108649.1">
    <property type="nucleotide sequence ID" value="NZ_SMNA01000007.1"/>
</dbReference>
<evidence type="ECO:0000259" key="2">
    <source>
        <dbReference type="Pfam" id="PF03551"/>
    </source>
</evidence>
<accession>A0ABY2E120</accession>
<dbReference type="PANTHER" id="PTHR43252">
    <property type="entry name" value="TRANSCRIPTIONAL REGULATOR YQJI"/>
    <property type="match status" value="1"/>
</dbReference>
<evidence type="ECO:0000259" key="3">
    <source>
        <dbReference type="Pfam" id="PF10400"/>
    </source>
</evidence>
<dbReference type="Pfam" id="PF10400">
    <property type="entry name" value="Vir_act_alpha_C"/>
    <property type="match status" value="1"/>
</dbReference>
<protein>
    <submittedName>
        <fullName evidence="4">PadR family transcriptional regulator</fullName>
    </submittedName>
</protein>
<name>A0ABY2E120_9MICO</name>